<dbReference type="Proteomes" id="UP000824124">
    <property type="component" value="Unassembled WGS sequence"/>
</dbReference>
<accession>A0A9D1HLU1</accession>
<dbReference type="PANTHER" id="PTHR31760">
    <property type="entry name" value="S-ADENOSYL-L-METHIONINE-DEPENDENT METHYLTRANSFERASES SUPERFAMILY PROTEIN"/>
    <property type="match status" value="1"/>
</dbReference>
<dbReference type="EC" id="2.1.1.-" evidence="6"/>
<dbReference type="Gene3D" id="3.40.50.150">
    <property type="entry name" value="Vaccinia Virus protein VP39"/>
    <property type="match status" value="1"/>
</dbReference>
<protein>
    <recommendedName>
        <fullName evidence="6">Ribosomal RNA small subunit methyltransferase G</fullName>
        <ecNumber evidence="6">2.1.1.-</ecNumber>
    </recommendedName>
    <alternativeName>
        <fullName evidence="6">16S rRNA 7-methylguanosine methyltransferase</fullName>
        <shortName evidence="6">16S rRNA m7G methyltransferase</shortName>
    </alternativeName>
</protein>
<evidence type="ECO:0000256" key="1">
    <source>
        <dbReference type="ARBA" id="ARBA00022490"/>
    </source>
</evidence>
<dbReference type="Pfam" id="PF02527">
    <property type="entry name" value="GidB"/>
    <property type="match status" value="1"/>
</dbReference>
<organism evidence="7 8">
    <name type="scientific">Candidatus Avidehalobacter gallistercoris</name>
    <dbReference type="NCBI Taxonomy" id="2840694"/>
    <lineage>
        <taxon>Bacteria</taxon>
        <taxon>Bacillati</taxon>
        <taxon>Bacillota</taxon>
        <taxon>Clostridia</taxon>
        <taxon>Eubacteriales</taxon>
        <taxon>Peptococcaceae</taxon>
        <taxon>Peptococcaceae incertae sedis</taxon>
        <taxon>Candidatus Avidehalobacter</taxon>
    </lineage>
</organism>
<feature type="binding site" evidence="6">
    <location>
        <position position="189"/>
    </location>
    <ligand>
        <name>S-adenosyl-L-methionine</name>
        <dbReference type="ChEBI" id="CHEBI:59789"/>
    </ligand>
</feature>
<comment type="similarity">
    <text evidence="6">Belongs to the methyltransferase superfamily. RNA methyltransferase RsmG family.</text>
</comment>
<keyword evidence="5 6" id="KW-0949">S-adenosyl-L-methionine</keyword>
<evidence type="ECO:0000256" key="2">
    <source>
        <dbReference type="ARBA" id="ARBA00022552"/>
    </source>
</evidence>
<keyword evidence="4 6" id="KW-0808">Transferase</keyword>
<dbReference type="HAMAP" id="MF_00074">
    <property type="entry name" value="16SrRNA_methyltr_G"/>
    <property type="match status" value="1"/>
</dbReference>
<dbReference type="NCBIfam" id="TIGR00138">
    <property type="entry name" value="rsmG_gidB"/>
    <property type="match status" value="1"/>
</dbReference>
<feature type="binding site" evidence="6">
    <location>
        <position position="124"/>
    </location>
    <ligand>
        <name>S-adenosyl-L-methionine</name>
        <dbReference type="ChEBI" id="CHEBI:59789"/>
    </ligand>
</feature>
<feature type="binding site" evidence="6">
    <location>
        <begin position="170"/>
        <end position="171"/>
    </location>
    <ligand>
        <name>S-adenosyl-L-methionine</name>
        <dbReference type="ChEBI" id="CHEBI:59789"/>
    </ligand>
</feature>
<dbReference type="GO" id="GO:0070043">
    <property type="term" value="F:rRNA (guanine-N7-)-methyltransferase activity"/>
    <property type="evidence" value="ECO:0007669"/>
    <property type="project" value="UniProtKB-UniRule"/>
</dbReference>
<sequence>MFDFLKKKREETNISQKLTYGEYRGIEQEEKVSLDGVPLDRELFAKTVQKYAPMTGVEVDEEMLELLTDYYEMVVRSNANVNLTAITEASEFAIKHVIDSLMLAQFISPSRKKQLMDVGTGAGLPTIPLAITHPYNLFAVIEAQNKRYEFVKFACKGLNISNIAINRYRAEEAAHRAIYREQFDFTTARAVAPLNVLTEYCMGMVKMGGLFLAMKGANYQEELDGAENAIFQMGGRFEDVRTYTLPSGEERAIIIIKKVVPCRRDVPRRSAAIKKNPF</sequence>
<dbReference type="GO" id="GO:0005829">
    <property type="term" value="C:cytosol"/>
    <property type="evidence" value="ECO:0007669"/>
    <property type="project" value="TreeGrafter"/>
</dbReference>
<comment type="caution">
    <text evidence="7">The sequence shown here is derived from an EMBL/GenBank/DDBJ whole genome shotgun (WGS) entry which is preliminary data.</text>
</comment>
<keyword evidence="3 6" id="KW-0489">Methyltransferase</keyword>
<keyword evidence="2 6" id="KW-0698">rRNA processing</keyword>
<dbReference type="AlphaFoldDB" id="A0A9D1HLU1"/>
<dbReference type="FunFam" id="3.40.50.150:FF:000041">
    <property type="entry name" value="Ribosomal RNA small subunit methyltransferase G"/>
    <property type="match status" value="1"/>
</dbReference>
<feature type="binding site" evidence="6">
    <location>
        <position position="119"/>
    </location>
    <ligand>
        <name>S-adenosyl-L-methionine</name>
        <dbReference type="ChEBI" id="CHEBI:59789"/>
    </ligand>
</feature>
<comment type="subcellular location">
    <subcellularLocation>
        <location evidence="6">Cytoplasm</location>
    </subcellularLocation>
</comment>
<evidence type="ECO:0000256" key="6">
    <source>
        <dbReference type="HAMAP-Rule" id="MF_00074"/>
    </source>
</evidence>
<reference evidence="7" key="1">
    <citation type="submission" date="2020-10" db="EMBL/GenBank/DDBJ databases">
        <authorList>
            <person name="Gilroy R."/>
        </authorList>
    </citation>
    <scope>NUCLEOTIDE SEQUENCE</scope>
    <source>
        <strain evidence="7">2830</strain>
    </source>
</reference>
<keyword evidence="1 6" id="KW-0963">Cytoplasm</keyword>
<name>A0A9D1HLU1_9FIRM</name>
<evidence type="ECO:0000313" key="7">
    <source>
        <dbReference type="EMBL" id="HIU10263.1"/>
    </source>
</evidence>
<comment type="function">
    <text evidence="6">Specifically methylates the N7 position of a guanine in 16S rRNA.</text>
</comment>
<dbReference type="PANTHER" id="PTHR31760:SF0">
    <property type="entry name" value="S-ADENOSYL-L-METHIONINE-DEPENDENT METHYLTRANSFERASES SUPERFAMILY PROTEIN"/>
    <property type="match status" value="1"/>
</dbReference>
<reference evidence="7" key="2">
    <citation type="journal article" date="2021" name="PeerJ">
        <title>Extensive microbial diversity within the chicken gut microbiome revealed by metagenomics and culture.</title>
        <authorList>
            <person name="Gilroy R."/>
            <person name="Ravi A."/>
            <person name="Getino M."/>
            <person name="Pursley I."/>
            <person name="Horton D.L."/>
            <person name="Alikhan N.F."/>
            <person name="Baker D."/>
            <person name="Gharbi K."/>
            <person name="Hall N."/>
            <person name="Watson M."/>
            <person name="Adriaenssens E.M."/>
            <person name="Foster-Nyarko E."/>
            <person name="Jarju S."/>
            <person name="Secka A."/>
            <person name="Antonio M."/>
            <person name="Oren A."/>
            <person name="Chaudhuri R.R."/>
            <person name="La Ragione R."/>
            <person name="Hildebrand F."/>
            <person name="Pallen M.J."/>
        </authorList>
    </citation>
    <scope>NUCLEOTIDE SEQUENCE</scope>
    <source>
        <strain evidence="7">2830</strain>
    </source>
</reference>
<evidence type="ECO:0000313" key="8">
    <source>
        <dbReference type="Proteomes" id="UP000824124"/>
    </source>
</evidence>
<evidence type="ECO:0000256" key="4">
    <source>
        <dbReference type="ARBA" id="ARBA00022679"/>
    </source>
</evidence>
<evidence type="ECO:0000256" key="3">
    <source>
        <dbReference type="ARBA" id="ARBA00022603"/>
    </source>
</evidence>
<proteinExistence type="inferred from homology"/>
<comment type="caution">
    <text evidence="6">Lacks conserved residue(s) required for the propagation of feature annotation.</text>
</comment>
<dbReference type="InterPro" id="IPR029063">
    <property type="entry name" value="SAM-dependent_MTases_sf"/>
</dbReference>
<gene>
    <name evidence="6 7" type="primary">rsmG</name>
    <name evidence="7" type="ORF">IAB00_03320</name>
</gene>
<dbReference type="EMBL" id="DVMH01000019">
    <property type="protein sequence ID" value="HIU10263.1"/>
    <property type="molecule type" value="Genomic_DNA"/>
</dbReference>
<dbReference type="InterPro" id="IPR003682">
    <property type="entry name" value="rRNA_ssu_MeTfrase_G"/>
</dbReference>
<dbReference type="SUPFAM" id="SSF53335">
    <property type="entry name" value="S-adenosyl-L-methionine-dependent methyltransferases"/>
    <property type="match status" value="1"/>
</dbReference>
<evidence type="ECO:0000256" key="5">
    <source>
        <dbReference type="ARBA" id="ARBA00022691"/>
    </source>
</evidence>